<dbReference type="PROSITE" id="PS52004">
    <property type="entry name" value="KS3_2"/>
    <property type="match status" value="1"/>
</dbReference>
<dbReference type="SUPFAM" id="SSF53901">
    <property type="entry name" value="Thiolase-like"/>
    <property type="match status" value="2"/>
</dbReference>
<name>A0A3B0VNF3_9ZZZZ</name>
<dbReference type="InterPro" id="IPR014030">
    <property type="entry name" value="Ketoacyl_synth_N"/>
</dbReference>
<sequence length="416" mass="43682">MKQQKQRVVITGMGTINPLGNDVSTTWQKITSGQSGIDTITLFDATEYKTQIAGEVKGFDPQAHFGRKEARRMSRMTQFTLFAAQQAFDDAHLTVTETNKSRIGVVVGSGMGSLDPIVDSVNVLNERGPYRVSPFFVPMMLADTPAAMVSMQHGLGGPNMYVATACATGNDAIGQAARVVQHGAADVMIAGGAEGCVLPIALAGFGVMKAISTRNESPQTASRPFDKTRDGFVVSEGAAMLVLESLEHALARGAHIYGEFLGYGASADAYHISMPAPDGAGAIAAIRAALQDASVEATAVNYINAHGTSTPLNDKSETAAIKAIFGEAAYDVPISSTKSMHGHMLGATGALEAIICLQVIEHSLLPPTINQETADPNCDLDYVPNTARPAQVDMTLSNAFGLGGHNATLVLGRFNN</sequence>
<dbReference type="Pfam" id="PF00109">
    <property type="entry name" value="ketoacyl-synt"/>
    <property type="match status" value="1"/>
</dbReference>
<evidence type="ECO:0000256" key="4">
    <source>
        <dbReference type="ARBA" id="ARBA00022832"/>
    </source>
</evidence>
<keyword evidence="6" id="KW-0275">Fatty acid biosynthesis</keyword>
<dbReference type="Pfam" id="PF02801">
    <property type="entry name" value="Ketoacyl-synt_C"/>
    <property type="match status" value="1"/>
</dbReference>
<dbReference type="InterPro" id="IPR018201">
    <property type="entry name" value="Ketoacyl_synth_AS"/>
</dbReference>
<dbReference type="InterPro" id="IPR017568">
    <property type="entry name" value="3-oxoacyl-ACP_synth-2"/>
</dbReference>
<dbReference type="SMART" id="SM00825">
    <property type="entry name" value="PKS_KS"/>
    <property type="match status" value="1"/>
</dbReference>
<evidence type="ECO:0000256" key="3">
    <source>
        <dbReference type="ARBA" id="ARBA00022679"/>
    </source>
</evidence>
<proteinExistence type="inferred from homology"/>
<comment type="similarity">
    <text evidence="1">Belongs to the thiolase-like superfamily. Beta-ketoacyl-ACP synthases family.</text>
</comment>
<dbReference type="FunFam" id="3.40.47.10:FF:000009">
    <property type="entry name" value="3-oxoacyl-[acyl-carrier-protein] synthase 2"/>
    <property type="match status" value="1"/>
</dbReference>
<dbReference type="PANTHER" id="PTHR11712">
    <property type="entry name" value="POLYKETIDE SYNTHASE-RELATED"/>
    <property type="match status" value="1"/>
</dbReference>
<dbReference type="Gene3D" id="3.40.47.10">
    <property type="match status" value="1"/>
</dbReference>
<dbReference type="PANTHER" id="PTHR11712:SF336">
    <property type="entry name" value="3-OXOACYL-[ACYL-CARRIER-PROTEIN] SYNTHASE, MITOCHONDRIAL"/>
    <property type="match status" value="1"/>
</dbReference>
<dbReference type="InterPro" id="IPR014031">
    <property type="entry name" value="Ketoacyl_synth_C"/>
</dbReference>
<protein>
    <submittedName>
        <fullName evidence="9">3-oxoacyl-[acyl-carrier-protein] synthase, KASII</fullName>
        <ecNumber evidence="9">2.3.1.179</ecNumber>
    </submittedName>
</protein>
<dbReference type="GO" id="GO:0006633">
    <property type="term" value="P:fatty acid biosynthetic process"/>
    <property type="evidence" value="ECO:0007669"/>
    <property type="project" value="UniProtKB-KW"/>
</dbReference>
<dbReference type="AlphaFoldDB" id="A0A3B0VNF3"/>
<keyword evidence="7 9" id="KW-0012">Acyltransferase</keyword>
<gene>
    <name evidence="9" type="ORF">MNBD_CHLOROFLEXI01-1486</name>
</gene>
<dbReference type="CDD" id="cd00834">
    <property type="entry name" value="KAS_I_II"/>
    <property type="match status" value="1"/>
</dbReference>
<dbReference type="PROSITE" id="PS00606">
    <property type="entry name" value="KS3_1"/>
    <property type="match status" value="1"/>
</dbReference>
<dbReference type="GO" id="GO:0005829">
    <property type="term" value="C:cytosol"/>
    <property type="evidence" value="ECO:0007669"/>
    <property type="project" value="TreeGrafter"/>
</dbReference>
<dbReference type="EMBL" id="UOEU01000880">
    <property type="protein sequence ID" value="VAW42020.1"/>
    <property type="molecule type" value="Genomic_DNA"/>
</dbReference>
<keyword evidence="2" id="KW-0444">Lipid biosynthesis</keyword>
<evidence type="ECO:0000259" key="8">
    <source>
        <dbReference type="PROSITE" id="PS52004"/>
    </source>
</evidence>
<dbReference type="InterPro" id="IPR020841">
    <property type="entry name" value="PKS_Beta-ketoAc_synthase_dom"/>
</dbReference>
<dbReference type="NCBIfam" id="TIGR03150">
    <property type="entry name" value="fabF"/>
    <property type="match status" value="1"/>
</dbReference>
<keyword evidence="4" id="KW-0276">Fatty acid metabolism</keyword>
<dbReference type="GO" id="GO:0004315">
    <property type="term" value="F:3-oxoacyl-[acyl-carrier-protein] synthase activity"/>
    <property type="evidence" value="ECO:0007669"/>
    <property type="project" value="UniProtKB-EC"/>
</dbReference>
<evidence type="ECO:0000256" key="6">
    <source>
        <dbReference type="ARBA" id="ARBA00023160"/>
    </source>
</evidence>
<evidence type="ECO:0000256" key="5">
    <source>
        <dbReference type="ARBA" id="ARBA00023098"/>
    </source>
</evidence>
<keyword evidence="5" id="KW-0443">Lipid metabolism</keyword>
<dbReference type="InterPro" id="IPR016039">
    <property type="entry name" value="Thiolase-like"/>
</dbReference>
<organism evidence="9">
    <name type="scientific">hydrothermal vent metagenome</name>
    <dbReference type="NCBI Taxonomy" id="652676"/>
    <lineage>
        <taxon>unclassified sequences</taxon>
        <taxon>metagenomes</taxon>
        <taxon>ecological metagenomes</taxon>
    </lineage>
</organism>
<dbReference type="InterPro" id="IPR000794">
    <property type="entry name" value="Beta-ketoacyl_synthase"/>
</dbReference>
<dbReference type="PIRSF" id="PIRSF000447">
    <property type="entry name" value="KAS_II"/>
    <property type="match status" value="1"/>
</dbReference>
<accession>A0A3B0VNF3</accession>
<evidence type="ECO:0000256" key="2">
    <source>
        <dbReference type="ARBA" id="ARBA00022516"/>
    </source>
</evidence>
<evidence type="ECO:0000313" key="9">
    <source>
        <dbReference type="EMBL" id="VAW42020.1"/>
    </source>
</evidence>
<dbReference type="EC" id="2.3.1.179" evidence="9"/>
<reference evidence="9" key="1">
    <citation type="submission" date="2018-06" db="EMBL/GenBank/DDBJ databases">
        <authorList>
            <person name="Zhirakovskaya E."/>
        </authorList>
    </citation>
    <scope>NUCLEOTIDE SEQUENCE</scope>
</reference>
<evidence type="ECO:0000256" key="1">
    <source>
        <dbReference type="ARBA" id="ARBA00008467"/>
    </source>
</evidence>
<keyword evidence="3 9" id="KW-0808">Transferase</keyword>
<dbReference type="NCBIfam" id="NF005589">
    <property type="entry name" value="PRK07314.1"/>
    <property type="match status" value="1"/>
</dbReference>
<evidence type="ECO:0000256" key="7">
    <source>
        <dbReference type="ARBA" id="ARBA00023315"/>
    </source>
</evidence>
<feature type="domain" description="Ketosynthase family 3 (KS3)" evidence="8">
    <location>
        <begin position="5"/>
        <end position="413"/>
    </location>
</feature>